<name>A0A2S0VNR5_9ALTE</name>
<evidence type="ECO:0000256" key="5">
    <source>
        <dbReference type="ARBA" id="ARBA00022801"/>
    </source>
</evidence>
<dbReference type="SUPFAM" id="SSF51445">
    <property type="entry name" value="(Trans)glycosidases"/>
    <property type="match status" value="1"/>
</dbReference>
<dbReference type="Gene3D" id="3.20.20.80">
    <property type="entry name" value="Glycosidases"/>
    <property type="match status" value="1"/>
</dbReference>
<dbReference type="InterPro" id="IPR000933">
    <property type="entry name" value="Glyco_hydro_29"/>
</dbReference>
<reference evidence="8 9" key="1">
    <citation type="submission" date="2018-01" db="EMBL/GenBank/DDBJ databases">
        <title>Genome sequence of a Cantenovulum-like bacteria.</title>
        <authorList>
            <person name="Tan W.R."/>
            <person name="Lau N.-S."/>
            <person name="Go F."/>
            <person name="Amirul A.-A.A."/>
        </authorList>
    </citation>
    <scope>NUCLEOTIDE SEQUENCE [LARGE SCALE GENOMIC DNA]</scope>
    <source>
        <strain evidence="8 9">CCB-QB4</strain>
    </source>
</reference>
<dbReference type="Pfam" id="PF01120">
    <property type="entry name" value="Alpha_L_fucos"/>
    <property type="match status" value="1"/>
</dbReference>
<dbReference type="GO" id="GO:0005764">
    <property type="term" value="C:lysosome"/>
    <property type="evidence" value="ECO:0007669"/>
    <property type="project" value="TreeGrafter"/>
</dbReference>
<evidence type="ECO:0000259" key="7">
    <source>
        <dbReference type="Pfam" id="PF01120"/>
    </source>
</evidence>
<gene>
    <name evidence="8" type="ORF">C2869_05010</name>
</gene>
<dbReference type="KEGG" id="cate:C2869_05010"/>
<dbReference type="GO" id="GO:0016139">
    <property type="term" value="P:glycoside catabolic process"/>
    <property type="evidence" value="ECO:0007669"/>
    <property type="project" value="TreeGrafter"/>
</dbReference>
<dbReference type="SMART" id="SM00812">
    <property type="entry name" value="Alpha_L_fucos"/>
    <property type="match status" value="1"/>
</dbReference>
<dbReference type="GO" id="GO:0004560">
    <property type="term" value="F:alpha-L-fucosidase activity"/>
    <property type="evidence" value="ECO:0007669"/>
    <property type="project" value="InterPro"/>
</dbReference>
<sequence length="527" mass="60461">MTKQHTNTKGMSVRLLKKNKLAVCMALAITALGCSSTQQGLDNKQTQNSKPIHYQPNWQSLSQHEAAPEWFQDAKLGIYFHWGPYSVPAFGTAWYSGNMYRKGSSMNRHHEKTYGPVEEFGYEDFIPMFKAEHFDPAEWAQLFKDSGAKFAGPVAQHHDGFAMWDSQVNPWNAKDMGPKRDILGELFSELKQRDLKTIATFHHARNGQRNKHKLEKGMKDFNSHYPWYQGSPTTTNDPKLRKLFGNFETLDEFNQYWLEQVDEVVYKYSPDIIWFDSWMNMVPESYRKQMAANFFNHAQKTGQEVVTVHKHNDMPTSLSVLDFEQGGRRDLHPEPWMTDITLSQTRWMYVEGHPYKDPALVVRNMIDVWSKNGVVLLNVSPRADGVINQQQRDALKVIGDWLKTHGEAVYGTRPFDTFGYGTAGSKSSTHDGQSAKIEYTAKDARFTVSKDGKAMYVHFLGKPKPGSKVKIKALGRHRYAPRSAVQKVTMLGSDVDVKWQDDTYSFNIVMPERDLNEIATVFKLHLE</sequence>
<dbReference type="Proteomes" id="UP000244441">
    <property type="component" value="Chromosome"/>
</dbReference>
<evidence type="ECO:0000313" key="8">
    <source>
        <dbReference type="EMBL" id="AWB65839.1"/>
    </source>
</evidence>
<keyword evidence="9" id="KW-1185">Reference proteome</keyword>
<dbReference type="PANTHER" id="PTHR10030:SF37">
    <property type="entry name" value="ALPHA-L-FUCOSIDASE-RELATED"/>
    <property type="match status" value="1"/>
</dbReference>
<dbReference type="PIRSF" id="PIRSF001092">
    <property type="entry name" value="Alpha-L-fucosidase"/>
    <property type="match status" value="1"/>
</dbReference>
<feature type="domain" description="Glycoside hydrolase family 29 N-terminal" evidence="7">
    <location>
        <begin position="45"/>
        <end position="407"/>
    </location>
</feature>
<evidence type="ECO:0000256" key="4">
    <source>
        <dbReference type="ARBA" id="ARBA00022729"/>
    </source>
</evidence>
<evidence type="ECO:0000313" key="9">
    <source>
        <dbReference type="Proteomes" id="UP000244441"/>
    </source>
</evidence>
<dbReference type="EC" id="3.2.1.51" evidence="3"/>
<proteinExistence type="inferred from homology"/>
<keyword evidence="6" id="KW-0326">Glycosidase</keyword>
<accession>A0A2S0VNR5</accession>
<dbReference type="PROSITE" id="PS51257">
    <property type="entry name" value="PROKAR_LIPOPROTEIN"/>
    <property type="match status" value="1"/>
</dbReference>
<evidence type="ECO:0000256" key="2">
    <source>
        <dbReference type="ARBA" id="ARBA00007951"/>
    </source>
</evidence>
<dbReference type="RefSeq" id="WP_108601913.1">
    <property type="nucleotide sequence ID" value="NZ_CP026604.1"/>
</dbReference>
<organism evidence="8 9">
    <name type="scientific">Saccharobesus litoralis</name>
    <dbReference type="NCBI Taxonomy" id="2172099"/>
    <lineage>
        <taxon>Bacteria</taxon>
        <taxon>Pseudomonadati</taxon>
        <taxon>Pseudomonadota</taxon>
        <taxon>Gammaproteobacteria</taxon>
        <taxon>Alteromonadales</taxon>
        <taxon>Alteromonadaceae</taxon>
        <taxon>Saccharobesus</taxon>
    </lineage>
</organism>
<keyword evidence="5" id="KW-0378">Hydrolase</keyword>
<dbReference type="InterPro" id="IPR017853">
    <property type="entry name" value="GH"/>
</dbReference>
<dbReference type="AlphaFoldDB" id="A0A2S0VNR5"/>
<dbReference type="InterPro" id="IPR016286">
    <property type="entry name" value="FUC_metazoa-typ"/>
</dbReference>
<dbReference type="InterPro" id="IPR013780">
    <property type="entry name" value="Glyco_hydro_b"/>
</dbReference>
<dbReference type="Gene3D" id="2.60.40.1180">
    <property type="entry name" value="Golgi alpha-mannosidase II"/>
    <property type="match status" value="1"/>
</dbReference>
<comment type="similarity">
    <text evidence="2">Belongs to the glycosyl hydrolase 29 family.</text>
</comment>
<dbReference type="InterPro" id="IPR057739">
    <property type="entry name" value="Glyco_hydro_29_N"/>
</dbReference>
<dbReference type="PRINTS" id="PR00741">
    <property type="entry name" value="GLHYDRLASE29"/>
</dbReference>
<dbReference type="GO" id="GO:0006004">
    <property type="term" value="P:fucose metabolic process"/>
    <property type="evidence" value="ECO:0007669"/>
    <property type="project" value="InterPro"/>
</dbReference>
<comment type="function">
    <text evidence="1">Alpha-L-fucosidase is responsible for hydrolyzing the alpha-1,6-linked fucose joined to the reducing-end N-acetylglucosamine of the carbohydrate moieties of glycoproteins.</text>
</comment>
<keyword evidence="4" id="KW-0732">Signal</keyword>
<dbReference type="EMBL" id="CP026604">
    <property type="protein sequence ID" value="AWB65839.1"/>
    <property type="molecule type" value="Genomic_DNA"/>
</dbReference>
<dbReference type="OrthoDB" id="107551at2"/>
<evidence type="ECO:0000256" key="3">
    <source>
        <dbReference type="ARBA" id="ARBA00012662"/>
    </source>
</evidence>
<evidence type="ECO:0000256" key="6">
    <source>
        <dbReference type="ARBA" id="ARBA00023295"/>
    </source>
</evidence>
<dbReference type="PANTHER" id="PTHR10030">
    <property type="entry name" value="ALPHA-L-FUCOSIDASE"/>
    <property type="match status" value="1"/>
</dbReference>
<evidence type="ECO:0000256" key="1">
    <source>
        <dbReference type="ARBA" id="ARBA00004071"/>
    </source>
</evidence>
<protein>
    <recommendedName>
        <fullName evidence="3">alpha-L-fucosidase</fullName>
        <ecNumber evidence="3">3.2.1.51</ecNumber>
    </recommendedName>
</protein>